<dbReference type="InterPro" id="IPR000276">
    <property type="entry name" value="GPCR_Rhodpsn"/>
</dbReference>
<feature type="transmembrane region" description="Helical" evidence="8">
    <location>
        <begin position="60"/>
        <end position="81"/>
    </location>
</feature>
<keyword evidence="10" id="KW-1185">Reference proteome</keyword>
<dbReference type="Ensembl" id="ENSECRT00000006660.1">
    <property type="protein sequence ID" value="ENSECRP00000006553.1"/>
    <property type="gene ID" value="ENSECRG00000004373.1"/>
</dbReference>
<evidence type="ECO:0000256" key="4">
    <source>
        <dbReference type="ARBA" id="ARBA00022725"/>
    </source>
</evidence>
<evidence type="ECO:0000256" key="8">
    <source>
        <dbReference type="SAM" id="Phobius"/>
    </source>
</evidence>
<evidence type="ECO:0000313" key="9">
    <source>
        <dbReference type="Ensembl" id="ENSECRP00000006553.1"/>
    </source>
</evidence>
<dbReference type="GO" id="GO:0004984">
    <property type="term" value="F:olfactory receptor activity"/>
    <property type="evidence" value="ECO:0007669"/>
    <property type="project" value="InterPro"/>
</dbReference>
<evidence type="ECO:0000256" key="2">
    <source>
        <dbReference type="ARBA" id="ARBA00022606"/>
    </source>
</evidence>
<feature type="transmembrane region" description="Helical" evidence="8">
    <location>
        <begin position="262"/>
        <end position="283"/>
    </location>
</feature>
<evidence type="ECO:0000256" key="1">
    <source>
        <dbReference type="ARBA" id="ARBA00004141"/>
    </source>
</evidence>
<reference evidence="9" key="3">
    <citation type="submission" date="2025-09" db="UniProtKB">
        <authorList>
            <consortium name="Ensembl"/>
        </authorList>
    </citation>
    <scope>IDENTIFICATION</scope>
</reference>
<keyword evidence="3 8" id="KW-0812">Transmembrane</keyword>
<protein>
    <submittedName>
        <fullName evidence="9">Odorant receptor, family 40, subfamily A, member 1</fullName>
    </submittedName>
</protein>
<evidence type="ECO:0000256" key="3">
    <source>
        <dbReference type="ARBA" id="ARBA00022692"/>
    </source>
</evidence>
<dbReference type="Gene3D" id="1.20.1070.10">
    <property type="entry name" value="Rhodopsin 7-helix transmembrane proteins"/>
    <property type="match status" value="1"/>
</dbReference>
<keyword evidence="7" id="KW-0807">Transducer</keyword>
<keyword evidence="5 8" id="KW-1133">Transmembrane helix</keyword>
<feature type="transmembrane region" description="Helical" evidence="8">
    <location>
        <begin position="230"/>
        <end position="250"/>
    </location>
</feature>
<dbReference type="InterPro" id="IPR050402">
    <property type="entry name" value="OR51/52/56-like"/>
</dbReference>
<proteinExistence type="predicted"/>
<dbReference type="Pfam" id="PF13853">
    <property type="entry name" value="7tm_4"/>
    <property type="match status" value="1"/>
</dbReference>
<dbReference type="GO" id="GO:0005886">
    <property type="term" value="C:plasma membrane"/>
    <property type="evidence" value="ECO:0007669"/>
    <property type="project" value="TreeGrafter"/>
</dbReference>
<sequence>MNASNANVNNSSLTGGFLLTASDALGTKTYRVIIFSLVYVITLLGNGTHFSICNLALVDIGLNTVFIPQVVSVLIFTVNFISFEGCFSQMFFIHFFGDMGSFSLAILAYDRLIAICFPLHYSSLNTNFRMILIIAGTWALVFCSDMYQVLEAAKLPYCSSRIIRGACCEHGLVYVLACIDTSFNRKLGTAKTLFALLCPLCFIISTYIIIVVIVLKIASVEQRQKAFQTCLSHLLFVCVYYIPIMLVYILSNLRLIVSFDVLTSLLILSVILPPMINPIIYWFNTEELKEKLLNAYKEMSGTVGQW</sequence>
<dbReference type="InterPro" id="IPR000725">
    <property type="entry name" value="Olfact_rcpt"/>
</dbReference>
<dbReference type="GO" id="GO:0004930">
    <property type="term" value="F:G protein-coupled receptor activity"/>
    <property type="evidence" value="ECO:0007669"/>
    <property type="project" value="InterPro"/>
</dbReference>
<dbReference type="SUPFAM" id="SSF81321">
    <property type="entry name" value="Family A G protein-coupled receptor-like"/>
    <property type="match status" value="1"/>
</dbReference>
<dbReference type="PANTHER" id="PTHR26450:SF87">
    <property type="entry name" value="OLFACTORY RECEPTOR 51F2"/>
    <property type="match status" value="1"/>
</dbReference>
<evidence type="ECO:0000256" key="5">
    <source>
        <dbReference type="ARBA" id="ARBA00022989"/>
    </source>
</evidence>
<name>A0A8C4RT65_ERPCA</name>
<feature type="transmembrane region" description="Helical" evidence="8">
    <location>
        <begin position="29"/>
        <end position="48"/>
    </location>
</feature>
<dbReference type="AlphaFoldDB" id="A0A8C4RT65"/>
<organism evidence="9 10">
    <name type="scientific">Erpetoichthys calabaricus</name>
    <name type="common">Rope fish</name>
    <name type="synonym">Calamoichthys calabaricus</name>
    <dbReference type="NCBI Taxonomy" id="27687"/>
    <lineage>
        <taxon>Eukaryota</taxon>
        <taxon>Metazoa</taxon>
        <taxon>Chordata</taxon>
        <taxon>Craniata</taxon>
        <taxon>Vertebrata</taxon>
        <taxon>Euteleostomi</taxon>
        <taxon>Actinopterygii</taxon>
        <taxon>Polypteriformes</taxon>
        <taxon>Polypteridae</taxon>
        <taxon>Erpetoichthys</taxon>
    </lineage>
</organism>
<keyword evidence="6 8" id="KW-0472">Membrane</keyword>
<reference evidence="9" key="1">
    <citation type="submission" date="2021-06" db="EMBL/GenBank/DDBJ databases">
        <authorList>
            <consortium name="Wellcome Sanger Institute Data Sharing"/>
        </authorList>
    </citation>
    <scope>NUCLEOTIDE SEQUENCE [LARGE SCALE GENOMIC DNA]</scope>
</reference>
<dbReference type="PRINTS" id="PR00237">
    <property type="entry name" value="GPCRRHODOPSN"/>
</dbReference>
<dbReference type="GeneTree" id="ENSGT00950000182847"/>
<dbReference type="PRINTS" id="PR00245">
    <property type="entry name" value="OLFACTORYR"/>
</dbReference>
<feature type="transmembrane region" description="Helical" evidence="8">
    <location>
        <begin position="130"/>
        <end position="150"/>
    </location>
</feature>
<dbReference type="Proteomes" id="UP000694620">
    <property type="component" value="Chromosome 4"/>
</dbReference>
<comment type="subcellular location">
    <subcellularLocation>
        <location evidence="1">Membrane</location>
        <topology evidence="1">Multi-pass membrane protein</topology>
    </subcellularLocation>
</comment>
<keyword evidence="4" id="KW-0552">Olfaction</keyword>
<evidence type="ECO:0000256" key="7">
    <source>
        <dbReference type="ARBA" id="ARBA00023224"/>
    </source>
</evidence>
<gene>
    <name evidence="9" type="primary">LOC114651000</name>
</gene>
<evidence type="ECO:0000313" key="10">
    <source>
        <dbReference type="Proteomes" id="UP000694620"/>
    </source>
</evidence>
<evidence type="ECO:0000256" key="6">
    <source>
        <dbReference type="ARBA" id="ARBA00023136"/>
    </source>
</evidence>
<dbReference type="PANTHER" id="PTHR26450">
    <property type="entry name" value="OLFACTORY RECEPTOR 56B1-RELATED"/>
    <property type="match status" value="1"/>
</dbReference>
<keyword evidence="2" id="KW-0716">Sensory transduction</keyword>
<reference evidence="9" key="2">
    <citation type="submission" date="2025-08" db="UniProtKB">
        <authorList>
            <consortium name="Ensembl"/>
        </authorList>
    </citation>
    <scope>IDENTIFICATION</scope>
</reference>
<accession>A0A8C4RT65</accession>
<feature type="transmembrane region" description="Helical" evidence="8">
    <location>
        <begin position="193"/>
        <end position="218"/>
    </location>
</feature>